<evidence type="ECO:0000313" key="1">
    <source>
        <dbReference type="EMBL" id="GFR64075.1"/>
    </source>
</evidence>
<sequence length="91" mass="10340">MSYARSNIPTWNGESLFLHSRKVEEYLVHALTTAVTDRIERGSSQLFNTKRLAGFTNHLRFKICTLISVKVFWDANISGKSQECFSSGPSR</sequence>
<protein>
    <submittedName>
        <fullName evidence="1">Uncharacterized protein</fullName>
    </submittedName>
</protein>
<comment type="caution">
    <text evidence="1">The sequence shown here is derived from an EMBL/GenBank/DDBJ whole genome shotgun (WGS) entry which is preliminary data.</text>
</comment>
<proteinExistence type="predicted"/>
<organism evidence="1 2">
    <name type="scientific">Elysia marginata</name>
    <dbReference type="NCBI Taxonomy" id="1093978"/>
    <lineage>
        <taxon>Eukaryota</taxon>
        <taxon>Metazoa</taxon>
        <taxon>Spiralia</taxon>
        <taxon>Lophotrochozoa</taxon>
        <taxon>Mollusca</taxon>
        <taxon>Gastropoda</taxon>
        <taxon>Heterobranchia</taxon>
        <taxon>Euthyneura</taxon>
        <taxon>Panpulmonata</taxon>
        <taxon>Sacoglossa</taxon>
        <taxon>Placobranchoidea</taxon>
        <taxon>Plakobranchidae</taxon>
        <taxon>Elysia</taxon>
    </lineage>
</organism>
<dbReference type="AlphaFoldDB" id="A0AAV4ETY0"/>
<keyword evidence="2" id="KW-1185">Reference proteome</keyword>
<evidence type="ECO:0000313" key="2">
    <source>
        <dbReference type="Proteomes" id="UP000762676"/>
    </source>
</evidence>
<dbReference type="Proteomes" id="UP000762676">
    <property type="component" value="Unassembled WGS sequence"/>
</dbReference>
<gene>
    <name evidence="1" type="ORF">ElyMa_000171100</name>
</gene>
<dbReference type="EMBL" id="BMAT01000326">
    <property type="protein sequence ID" value="GFR64075.1"/>
    <property type="molecule type" value="Genomic_DNA"/>
</dbReference>
<reference evidence="1 2" key="1">
    <citation type="journal article" date="2021" name="Elife">
        <title>Chloroplast acquisition without the gene transfer in kleptoplastic sea slugs, Plakobranchus ocellatus.</title>
        <authorList>
            <person name="Maeda T."/>
            <person name="Takahashi S."/>
            <person name="Yoshida T."/>
            <person name="Shimamura S."/>
            <person name="Takaki Y."/>
            <person name="Nagai Y."/>
            <person name="Toyoda A."/>
            <person name="Suzuki Y."/>
            <person name="Arimoto A."/>
            <person name="Ishii H."/>
            <person name="Satoh N."/>
            <person name="Nishiyama T."/>
            <person name="Hasebe M."/>
            <person name="Maruyama T."/>
            <person name="Minagawa J."/>
            <person name="Obokata J."/>
            <person name="Shigenobu S."/>
        </authorList>
    </citation>
    <scope>NUCLEOTIDE SEQUENCE [LARGE SCALE GENOMIC DNA]</scope>
</reference>
<name>A0AAV4ETY0_9GAST</name>
<accession>A0AAV4ETY0</accession>